<proteinExistence type="inferred from homology"/>
<dbReference type="PANTHER" id="PTHR42715">
    <property type="entry name" value="BETA-GLUCOSIDASE"/>
    <property type="match status" value="1"/>
</dbReference>
<protein>
    <submittedName>
        <fullName evidence="4">Glycoside hydrolase family 3 C-terminal domain-containing protein</fullName>
    </submittedName>
</protein>
<feature type="domain" description="Fibronectin type III-like" evidence="3">
    <location>
        <begin position="583"/>
        <end position="653"/>
    </location>
</feature>
<dbReference type="EMBL" id="JARLKZ010000021">
    <property type="protein sequence ID" value="MEC0243159.1"/>
    <property type="molecule type" value="Genomic_DNA"/>
</dbReference>
<dbReference type="Proteomes" id="UP001344632">
    <property type="component" value="Unassembled WGS sequence"/>
</dbReference>
<dbReference type="InterPro" id="IPR013783">
    <property type="entry name" value="Ig-like_fold"/>
</dbReference>
<dbReference type="Pfam" id="PF00933">
    <property type="entry name" value="Glyco_hydro_3"/>
    <property type="match status" value="1"/>
</dbReference>
<dbReference type="InterPro" id="IPR050288">
    <property type="entry name" value="Cellulose_deg_GH3"/>
</dbReference>
<evidence type="ECO:0000313" key="5">
    <source>
        <dbReference type="Proteomes" id="UP001344632"/>
    </source>
</evidence>
<dbReference type="Gene3D" id="2.60.40.10">
    <property type="entry name" value="Immunoglobulins"/>
    <property type="match status" value="1"/>
</dbReference>
<dbReference type="Gene3D" id="3.40.50.1700">
    <property type="entry name" value="Glycoside hydrolase family 3 C-terminal domain"/>
    <property type="match status" value="1"/>
</dbReference>
<evidence type="ECO:0000313" key="4">
    <source>
        <dbReference type="EMBL" id="MEC0243159.1"/>
    </source>
</evidence>
<dbReference type="Gene3D" id="3.20.20.300">
    <property type="entry name" value="Glycoside hydrolase, family 3, N-terminal domain"/>
    <property type="match status" value="1"/>
</dbReference>
<dbReference type="SUPFAM" id="SSF51445">
    <property type="entry name" value="(Trans)glycosidases"/>
    <property type="match status" value="1"/>
</dbReference>
<keyword evidence="5" id="KW-1185">Reference proteome</keyword>
<comment type="caution">
    <text evidence="4">The sequence shown here is derived from an EMBL/GenBank/DDBJ whole genome shotgun (WGS) entry which is preliminary data.</text>
</comment>
<dbReference type="PANTHER" id="PTHR42715:SF10">
    <property type="entry name" value="BETA-GLUCOSIDASE"/>
    <property type="match status" value="1"/>
</dbReference>
<reference evidence="4 5" key="1">
    <citation type="submission" date="2023-03" db="EMBL/GenBank/DDBJ databases">
        <title>Bacillus Genome Sequencing.</title>
        <authorList>
            <person name="Dunlap C."/>
        </authorList>
    </citation>
    <scope>NUCLEOTIDE SEQUENCE [LARGE SCALE GENOMIC DNA]</scope>
    <source>
        <strain evidence="4 5">BD-525</strain>
    </source>
</reference>
<dbReference type="Pfam" id="PF14310">
    <property type="entry name" value="Fn3-like"/>
    <property type="match status" value="1"/>
</dbReference>
<organism evidence="4 5">
    <name type="scientific">Paenibacillus dokdonensis</name>
    <dbReference type="NCBI Taxonomy" id="2567944"/>
    <lineage>
        <taxon>Bacteria</taxon>
        <taxon>Bacillati</taxon>
        <taxon>Bacillota</taxon>
        <taxon>Bacilli</taxon>
        <taxon>Bacillales</taxon>
        <taxon>Paenibacillaceae</taxon>
        <taxon>Paenibacillus</taxon>
    </lineage>
</organism>
<dbReference type="InterPro" id="IPR002772">
    <property type="entry name" value="Glyco_hydro_3_C"/>
</dbReference>
<dbReference type="InterPro" id="IPR026891">
    <property type="entry name" value="Fn3-like"/>
</dbReference>
<dbReference type="InterPro" id="IPR036962">
    <property type="entry name" value="Glyco_hydro_3_N_sf"/>
</dbReference>
<dbReference type="PRINTS" id="PR00133">
    <property type="entry name" value="GLHYDRLASE3"/>
</dbReference>
<dbReference type="InterPro" id="IPR001764">
    <property type="entry name" value="Glyco_hydro_3_N"/>
</dbReference>
<dbReference type="GO" id="GO:0016787">
    <property type="term" value="F:hydrolase activity"/>
    <property type="evidence" value="ECO:0007669"/>
    <property type="project" value="UniProtKB-KW"/>
</dbReference>
<dbReference type="SUPFAM" id="SSF52279">
    <property type="entry name" value="Beta-D-glucan exohydrolase, C-terminal domain"/>
    <property type="match status" value="1"/>
</dbReference>
<sequence length="766" mass="83537">MTRNIKELIAQMTVEEKASLCSGQNMWQTKPVERIGIPSIVMTDGPHGLRKQANPGDMSSKTVPATCFPSGAGLASSWDRNLIRKVGEALGEECLAEDVQIILGPAVNIKRSPLCGRNFEYFSEDPYLASEMGAQHVLGVQDKGVGTSVKHFAANNQETLRNSINTIVDERTLNEIYLRAFEGPIIQGDAWTVMCAYNLVNGDFCSENDYLLTDVLKKGWGHGGFVMTDWGAINERVKGLQAGLELEMPYAGPERDRMIVEAVKSGELEESVLDEAVERLLDVIFTTYDARQEGYSYDLEAHHALARKAAAECMVLLKNVEGLLPLNPKQSVAVIGALAEQPRYQGGGSSHISPSRLDAALPAIRDAAEGEVGFAQGYSLTEDITDEDLIAEAAELAASKDAAIIFAGLPDSYESEGFDRTHLNMPASQIELIRRVAAVQPNTIVVLSNGAPITMPWLDDAKAVLEGYLGGQATGSAAADVLYGHVNPSGKLAETFPVCLEQTPAYLNFPGGKNEVFYGEGLFVGYRYYEAKKEKPLFPFGYGLSYTTFDYEQIEVDKELLKDTEMVQVAVTVRNTGSRAGKEIVQLYVKPEGSSVVRPFKELKGFEKVSLEPGETAKVTFTLDKRAFAYFNTEIHDWFAETGVYEIMAGPSSAVTPLTVAVKVVSTGIPFRKVTRNTKFYELLAIPETAAFAEKAMNGSVEGLKQMGAMFAESMGDGSLGQLFEEILKWKKYDGLRSIVGLMGGGNTSEAELEKMIRELNKTLGL</sequence>
<keyword evidence="2 4" id="KW-0378">Hydrolase</keyword>
<evidence type="ECO:0000259" key="3">
    <source>
        <dbReference type="SMART" id="SM01217"/>
    </source>
</evidence>
<dbReference type="RefSeq" id="WP_326090887.1">
    <property type="nucleotide sequence ID" value="NZ_JARLKZ010000021.1"/>
</dbReference>
<dbReference type="SMART" id="SM01217">
    <property type="entry name" value="Fn3_like"/>
    <property type="match status" value="1"/>
</dbReference>
<dbReference type="InterPro" id="IPR036881">
    <property type="entry name" value="Glyco_hydro_3_C_sf"/>
</dbReference>
<evidence type="ECO:0000256" key="2">
    <source>
        <dbReference type="ARBA" id="ARBA00022801"/>
    </source>
</evidence>
<comment type="similarity">
    <text evidence="1">Belongs to the glycosyl hydrolase 3 family.</text>
</comment>
<evidence type="ECO:0000256" key="1">
    <source>
        <dbReference type="ARBA" id="ARBA00005336"/>
    </source>
</evidence>
<accession>A0ABU6GTY6</accession>
<name>A0ABU6GTY6_9BACL</name>
<dbReference type="Pfam" id="PF01915">
    <property type="entry name" value="Glyco_hydro_3_C"/>
    <property type="match status" value="1"/>
</dbReference>
<dbReference type="InterPro" id="IPR017853">
    <property type="entry name" value="GH"/>
</dbReference>
<gene>
    <name evidence="4" type="ORF">P4H66_25430</name>
</gene>